<protein>
    <recommendedName>
        <fullName evidence="3">DNA polymerase III delta N-terminal domain-containing protein</fullName>
    </recommendedName>
</protein>
<sequence length="236" mass="26840">MLYVIHGKDREKGRIRFRALREEMRKKIKEEHVILDGEISEEFLRGLSSSQGLFGDTALFVFDCVFDKMGEQETLLAHARDLMSSPNSFLVFEPSLEKSIADGLKDARAITEEFAPKKVDTRPDFNIFSLGDTLGKRNKKELWVLYQEALASGLSSEEICGTLFWAVKNLALMKNAKPGDDKGMSTFVAKKSRSFALNYTREEIINLSRALITIYHEDHRGGEPMNIALERFILNI</sequence>
<name>A0A1G2SB66_9BACT</name>
<evidence type="ECO:0008006" key="3">
    <source>
        <dbReference type="Google" id="ProtNLM"/>
    </source>
</evidence>
<reference evidence="1 2" key="1">
    <citation type="journal article" date="2016" name="Nat. Commun.">
        <title>Thousands of microbial genomes shed light on interconnected biogeochemical processes in an aquifer system.</title>
        <authorList>
            <person name="Anantharaman K."/>
            <person name="Brown C.T."/>
            <person name="Hug L.A."/>
            <person name="Sharon I."/>
            <person name="Castelle C.J."/>
            <person name="Probst A.J."/>
            <person name="Thomas B.C."/>
            <person name="Singh A."/>
            <person name="Wilkins M.J."/>
            <person name="Karaoz U."/>
            <person name="Brodie E.L."/>
            <person name="Williams K.H."/>
            <person name="Hubbard S.S."/>
            <person name="Banfield J.F."/>
        </authorList>
    </citation>
    <scope>NUCLEOTIDE SEQUENCE [LARGE SCALE GENOMIC DNA]</scope>
</reference>
<evidence type="ECO:0000313" key="1">
    <source>
        <dbReference type="EMBL" id="OHA81952.1"/>
    </source>
</evidence>
<accession>A0A1G2SB66</accession>
<dbReference type="AlphaFoldDB" id="A0A1G2SB66"/>
<evidence type="ECO:0000313" key="2">
    <source>
        <dbReference type="Proteomes" id="UP000179118"/>
    </source>
</evidence>
<gene>
    <name evidence="1" type="ORF">A3D51_03685</name>
</gene>
<dbReference type="EMBL" id="MHUT01000002">
    <property type="protein sequence ID" value="OHA81952.1"/>
    <property type="molecule type" value="Genomic_DNA"/>
</dbReference>
<dbReference type="Gene3D" id="1.20.272.10">
    <property type="match status" value="1"/>
</dbReference>
<comment type="caution">
    <text evidence="1">The sequence shown here is derived from an EMBL/GenBank/DDBJ whole genome shotgun (WGS) entry which is preliminary data.</text>
</comment>
<dbReference type="Proteomes" id="UP000179118">
    <property type="component" value="Unassembled WGS sequence"/>
</dbReference>
<proteinExistence type="predicted"/>
<organism evidence="1 2">
    <name type="scientific">Candidatus Yonathbacteria bacterium RIFCSPHIGHO2_02_FULL_44_14</name>
    <dbReference type="NCBI Taxonomy" id="1802724"/>
    <lineage>
        <taxon>Bacteria</taxon>
        <taxon>Candidatus Yonathiibacteriota</taxon>
    </lineage>
</organism>